<dbReference type="Proteomes" id="UP001597374">
    <property type="component" value="Unassembled WGS sequence"/>
</dbReference>
<accession>A0ABW5CZK5</accession>
<organism evidence="2 3">
    <name type="scientific">Pontibacter ruber</name>
    <dbReference type="NCBI Taxonomy" id="1343895"/>
    <lineage>
        <taxon>Bacteria</taxon>
        <taxon>Pseudomonadati</taxon>
        <taxon>Bacteroidota</taxon>
        <taxon>Cytophagia</taxon>
        <taxon>Cytophagales</taxon>
        <taxon>Hymenobacteraceae</taxon>
        <taxon>Pontibacter</taxon>
    </lineage>
</organism>
<dbReference type="EMBL" id="JBHUIM010000002">
    <property type="protein sequence ID" value="MFD2247842.1"/>
    <property type="molecule type" value="Genomic_DNA"/>
</dbReference>
<evidence type="ECO:0000256" key="1">
    <source>
        <dbReference type="SAM" id="SignalP"/>
    </source>
</evidence>
<proteinExistence type="predicted"/>
<reference evidence="3" key="1">
    <citation type="journal article" date="2019" name="Int. J. Syst. Evol. Microbiol.">
        <title>The Global Catalogue of Microorganisms (GCM) 10K type strain sequencing project: providing services to taxonomists for standard genome sequencing and annotation.</title>
        <authorList>
            <consortium name="The Broad Institute Genomics Platform"/>
            <consortium name="The Broad Institute Genome Sequencing Center for Infectious Disease"/>
            <person name="Wu L."/>
            <person name="Ma J."/>
        </authorList>
    </citation>
    <scope>NUCLEOTIDE SEQUENCE [LARGE SCALE GENOMIC DNA]</scope>
    <source>
        <strain evidence="3">CGMCC 4.1782</strain>
    </source>
</reference>
<gene>
    <name evidence="2" type="ORF">ACFSKP_16365</name>
</gene>
<keyword evidence="1" id="KW-0732">Signal</keyword>
<keyword evidence="3" id="KW-1185">Reference proteome</keyword>
<name>A0ABW5CZK5_9BACT</name>
<protein>
    <submittedName>
        <fullName evidence="2">Uncharacterized protein</fullName>
    </submittedName>
</protein>
<feature type="chain" id="PRO_5046401220" evidence="1">
    <location>
        <begin position="23"/>
        <end position="161"/>
    </location>
</feature>
<evidence type="ECO:0000313" key="3">
    <source>
        <dbReference type="Proteomes" id="UP001597374"/>
    </source>
</evidence>
<comment type="caution">
    <text evidence="2">The sequence shown here is derived from an EMBL/GenBank/DDBJ whole genome shotgun (WGS) entry which is preliminary data.</text>
</comment>
<evidence type="ECO:0000313" key="2">
    <source>
        <dbReference type="EMBL" id="MFD2247842.1"/>
    </source>
</evidence>
<dbReference type="RefSeq" id="WP_250431026.1">
    <property type="nucleotide sequence ID" value="NZ_JALPRR010000003.1"/>
</dbReference>
<sequence length="161" mass="17410">MKKLYALLIVVLLAGYVNHVNAQSQGEIVVKRNAIGNAYFLNGQLLSRNELLYVLESNPEAKKELKIAYRNNAPATILSYAGGFLIGYPIGAQLGGGEPNWKVAGVGLGLMALSFPFTSAIRKHEHNAISIYNNGLKKTYKSKVDLQLGYAGNGAALKLVF</sequence>
<feature type="signal peptide" evidence="1">
    <location>
        <begin position="1"/>
        <end position="22"/>
    </location>
</feature>